<comment type="caution">
    <text evidence="2">The sequence shown here is derived from an EMBL/GenBank/DDBJ whole genome shotgun (WGS) entry which is preliminary data.</text>
</comment>
<dbReference type="PANTHER" id="PTHR43792">
    <property type="entry name" value="GNAT FAMILY, PUTATIVE (AFU_ORTHOLOGUE AFUA_3G00765)-RELATED-RELATED"/>
    <property type="match status" value="1"/>
</dbReference>
<organism evidence="2 3">
    <name type="scientific">Chitinophaga rhizophila</name>
    <dbReference type="NCBI Taxonomy" id="2866212"/>
    <lineage>
        <taxon>Bacteria</taxon>
        <taxon>Pseudomonadati</taxon>
        <taxon>Bacteroidota</taxon>
        <taxon>Chitinophagia</taxon>
        <taxon>Chitinophagales</taxon>
        <taxon>Chitinophagaceae</taxon>
        <taxon>Chitinophaga</taxon>
    </lineage>
</organism>
<dbReference type="PROSITE" id="PS51186">
    <property type="entry name" value="GNAT"/>
    <property type="match status" value="1"/>
</dbReference>
<dbReference type="Pfam" id="PF13302">
    <property type="entry name" value="Acetyltransf_3"/>
    <property type="match status" value="1"/>
</dbReference>
<proteinExistence type="predicted"/>
<name>A0ABS7GAN8_9BACT</name>
<keyword evidence="3" id="KW-1185">Reference proteome</keyword>
<protein>
    <submittedName>
        <fullName evidence="2">GNAT family N-acetyltransferase</fullName>
    </submittedName>
</protein>
<gene>
    <name evidence="2" type="ORF">K1Y79_10365</name>
</gene>
<dbReference type="Proteomes" id="UP000812961">
    <property type="component" value="Unassembled WGS sequence"/>
</dbReference>
<dbReference type="Gene3D" id="3.40.630.30">
    <property type="match status" value="1"/>
</dbReference>
<evidence type="ECO:0000313" key="2">
    <source>
        <dbReference type="EMBL" id="MBW8684732.1"/>
    </source>
</evidence>
<feature type="domain" description="N-acetyltransferase" evidence="1">
    <location>
        <begin position="17"/>
        <end position="176"/>
    </location>
</feature>
<dbReference type="SUPFAM" id="SSF55729">
    <property type="entry name" value="Acyl-CoA N-acyltransferases (Nat)"/>
    <property type="match status" value="1"/>
</dbReference>
<dbReference type="InterPro" id="IPR016181">
    <property type="entry name" value="Acyl_CoA_acyltransferase"/>
</dbReference>
<dbReference type="PANTHER" id="PTHR43792:SF1">
    <property type="entry name" value="N-ACETYLTRANSFERASE DOMAIN-CONTAINING PROTEIN"/>
    <property type="match status" value="1"/>
</dbReference>
<dbReference type="CDD" id="cd04301">
    <property type="entry name" value="NAT_SF"/>
    <property type="match status" value="1"/>
</dbReference>
<reference evidence="2 3" key="1">
    <citation type="submission" date="2021-08" db="EMBL/GenBank/DDBJ databases">
        <title>The genome sequence of Chitinophaga sp. B61.</title>
        <authorList>
            <person name="Zhang X."/>
        </authorList>
    </citation>
    <scope>NUCLEOTIDE SEQUENCE [LARGE SCALE GENOMIC DNA]</scope>
    <source>
        <strain evidence="2 3">B61</strain>
    </source>
</reference>
<evidence type="ECO:0000313" key="3">
    <source>
        <dbReference type="Proteomes" id="UP000812961"/>
    </source>
</evidence>
<dbReference type="InterPro" id="IPR051531">
    <property type="entry name" value="N-acetyltransferase"/>
</dbReference>
<evidence type="ECO:0000259" key="1">
    <source>
        <dbReference type="PROSITE" id="PS51186"/>
    </source>
</evidence>
<sequence length="183" mass="21136">MSQRVFTPFPTLRTQRLTLRQLKLNDEKQVFSLRSDSAINKYLDRQIAETIDDATHFINKVNENVTRNNALYWAIVFSGDDVLIGTICLFNFSQEKDRCEIGYELVTAYQGKGIMAEAMEEVVNYAFNTLKLHTIEALSHRDNLPSKNLLAKFQFRDVNQPDKFDTALVCYHLTKPDTIQSLH</sequence>
<dbReference type="InterPro" id="IPR000182">
    <property type="entry name" value="GNAT_dom"/>
</dbReference>
<dbReference type="EMBL" id="JAICCF010000002">
    <property type="protein sequence ID" value="MBW8684732.1"/>
    <property type="molecule type" value="Genomic_DNA"/>
</dbReference>
<dbReference type="RefSeq" id="WP_220249945.1">
    <property type="nucleotide sequence ID" value="NZ_JAICCF010000002.1"/>
</dbReference>
<accession>A0ABS7GAN8</accession>